<proteinExistence type="predicted"/>
<evidence type="ECO:0000313" key="1">
    <source>
        <dbReference type="EMBL" id="QCQ34843.1"/>
    </source>
</evidence>
<dbReference type="EMBL" id="CP036553">
    <property type="protein sequence ID" value="QCQ34843.1"/>
    <property type="molecule type" value="Genomic_DNA"/>
</dbReference>
<organism evidence="1 2">
    <name type="scientific">Bacteroides fragilis</name>
    <dbReference type="NCBI Taxonomy" id="817"/>
    <lineage>
        <taxon>Bacteria</taxon>
        <taxon>Pseudomonadati</taxon>
        <taxon>Bacteroidota</taxon>
        <taxon>Bacteroidia</taxon>
        <taxon>Bacteroidales</taxon>
        <taxon>Bacteroidaceae</taxon>
        <taxon>Bacteroides</taxon>
    </lineage>
</organism>
<dbReference type="Proteomes" id="UP000028294">
    <property type="component" value="Chromosome"/>
</dbReference>
<gene>
    <name evidence="1" type="ORF">IA74_001315</name>
</gene>
<protein>
    <submittedName>
        <fullName evidence="1">Uncharacterized protein</fullName>
    </submittedName>
</protein>
<evidence type="ECO:0000313" key="2">
    <source>
        <dbReference type="Proteomes" id="UP000028294"/>
    </source>
</evidence>
<sequence length="80" mass="9437">MLYIPIRDNISSVQDVENLLTVIFSYTYIISIDGSKFTCTTCIVYQFFKELFFSIALRFKSGCKGKRFILKHQIFLEVFF</sequence>
<name>A0AAP9CXU4_BACFG</name>
<reference evidence="1 2" key="1">
    <citation type="submission" date="2019-03" db="EMBL/GenBank/DDBJ databases">
        <title>Complete genome assembly of MDR B. fragilis.</title>
        <authorList>
            <person name="Sydenham T.V."/>
            <person name="Hasman H."/>
            <person name="Justesen U.S."/>
        </authorList>
    </citation>
    <scope>NUCLEOTIDE SEQUENCE [LARGE SCALE GENOMIC DNA]</scope>
    <source>
        <strain evidence="1 2">DCMOUH0067B</strain>
    </source>
</reference>
<dbReference type="AlphaFoldDB" id="A0AAP9CXU4"/>
<accession>A0AAP9CXU4</accession>